<dbReference type="Proteomes" id="UP000276133">
    <property type="component" value="Unassembled WGS sequence"/>
</dbReference>
<evidence type="ECO:0000313" key="2">
    <source>
        <dbReference type="Proteomes" id="UP000276133"/>
    </source>
</evidence>
<sequence length="72" mass="8441">MCHFSFIICQVILQNDKFYKLTVTQITGTSTHLLHQIVNYNIKARDFLLGTCRAKLWLLIEWSNPHLQSCMT</sequence>
<name>A0A3M7PQP6_BRAPC</name>
<dbReference type="AlphaFoldDB" id="A0A3M7PQP6"/>
<organism evidence="1 2">
    <name type="scientific">Brachionus plicatilis</name>
    <name type="common">Marine rotifer</name>
    <name type="synonym">Brachionus muelleri</name>
    <dbReference type="NCBI Taxonomy" id="10195"/>
    <lineage>
        <taxon>Eukaryota</taxon>
        <taxon>Metazoa</taxon>
        <taxon>Spiralia</taxon>
        <taxon>Gnathifera</taxon>
        <taxon>Rotifera</taxon>
        <taxon>Eurotatoria</taxon>
        <taxon>Monogononta</taxon>
        <taxon>Pseudotrocha</taxon>
        <taxon>Ploima</taxon>
        <taxon>Brachionidae</taxon>
        <taxon>Brachionus</taxon>
    </lineage>
</organism>
<accession>A0A3M7PQP6</accession>
<dbReference type="EMBL" id="REGN01009484">
    <property type="protein sequence ID" value="RNA01075.1"/>
    <property type="molecule type" value="Genomic_DNA"/>
</dbReference>
<gene>
    <name evidence="1" type="ORF">BpHYR1_051584</name>
</gene>
<comment type="caution">
    <text evidence="1">The sequence shown here is derived from an EMBL/GenBank/DDBJ whole genome shotgun (WGS) entry which is preliminary data.</text>
</comment>
<proteinExistence type="predicted"/>
<protein>
    <submittedName>
        <fullName evidence="1">Uncharacterized protein</fullName>
    </submittedName>
</protein>
<reference evidence="1 2" key="1">
    <citation type="journal article" date="2018" name="Sci. Rep.">
        <title>Genomic signatures of local adaptation to the degree of environmental predictability in rotifers.</title>
        <authorList>
            <person name="Franch-Gras L."/>
            <person name="Hahn C."/>
            <person name="Garcia-Roger E.M."/>
            <person name="Carmona M.J."/>
            <person name="Serra M."/>
            <person name="Gomez A."/>
        </authorList>
    </citation>
    <scope>NUCLEOTIDE SEQUENCE [LARGE SCALE GENOMIC DNA]</scope>
    <source>
        <strain evidence="1">HYR1</strain>
    </source>
</reference>
<evidence type="ECO:0000313" key="1">
    <source>
        <dbReference type="EMBL" id="RNA01075.1"/>
    </source>
</evidence>
<keyword evidence="2" id="KW-1185">Reference proteome</keyword>